<dbReference type="CDD" id="cd17474">
    <property type="entry name" value="MFS_YfmO_like"/>
    <property type="match status" value="1"/>
</dbReference>
<dbReference type="InterPro" id="IPR020846">
    <property type="entry name" value="MFS_dom"/>
</dbReference>
<evidence type="ECO:0000256" key="1">
    <source>
        <dbReference type="ARBA" id="ARBA00004651"/>
    </source>
</evidence>
<dbReference type="PROSITE" id="PS50850">
    <property type="entry name" value="MFS"/>
    <property type="match status" value="1"/>
</dbReference>
<dbReference type="SUPFAM" id="SSF103473">
    <property type="entry name" value="MFS general substrate transporter"/>
    <property type="match status" value="1"/>
</dbReference>
<feature type="transmembrane region" description="Helical" evidence="5">
    <location>
        <begin position="83"/>
        <end position="102"/>
    </location>
</feature>
<evidence type="ECO:0000313" key="8">
    <source>
        <dbReference type="Proteomes" id="UP000181956"/>
    </source>
</evidence>
<feature type="transmembrane region" description="Helical" evidence="5">
    <location>
        <begin position="348"/>
        <end position="365"/>
    </location>
</feature>
<evidence type="ECO:0000256" key="2">
    <source>
        <dbReference type="ARBA" id="ARBA00022692"/>
    </source>
</evidence>
<dbReference type="STRING" id="412690.SAMN04489834_3453"/>
<keyword evidence="2 5" id="KW-0812">Transmembrane</keyword>
<name>A0A1H1ZH57_9MICO</name>
<feature type="transmembrane region" description="Helical" evidence="5">
    <location>
        <begin position="309"/>
        <end position="327"/>
    </location>
</feature>
<sequence>MTDVLEARSSILHQPKAVWAVAFASVVAFMGIGLVDPILPAIADELSATPTETVMLFTSYLVITGVAMFFTSWISSRIGPKKTLLAGLALIVVFALAAGLAGDIETIIGFRAGWGLGNALFISTALATIVGAASGGTSAAIILYEAALGLGLAIGPLLGGLLGSISWRGPFFGTAALMAVGFIAILVLLKPGAVDGAARPAPTRLSAPFRALARPALGILAAAAVFYNFAFFVLLAYTPFALVPLGVGDAISLGLVFFGWGVSVAITSVWVAPILTRRMPRTRVLWLVMPLLALDLLAMALFVHSLAAVIVGVVVGGMLLGILNTVLTECVMEATDLPRSVASSAYSGVRFLGGAVAPPVATLLAEALSPSAPFVAGALAVLVSVAIVILGRRWLRAADGLQESPLEEAQAISLGDA</sequence>
<reference evidence="8" key="1">
    <citation type="submission" date="2016-10" db="EMBL/GenBank/DDBJ databases">
        <authorList>
            <person name="Varghese N."/>
            <person name="Submissions S."/>
        </authorList>
    </citation>
    <scope>NUCLEOTIDE SEQUENCE [LARGE SCALE GENOMIC DNA]</scope>
    <source>
        <strain evidence="8">DSM 21772</strain>
    </source>
</reference>
<evidence type="ECO:0000256" key="3">
    <source>
        <dbReference type="ARBA" id="ARBA00022989"/>
    </source>
</evidence>
<feature type="transmembrane region" description="Helical" evidence="5">
    <location>
        <begin position="114"/>
        <end position="134"/>
    </location>
</feature>
<feature type="transmembrane region" description="Helical" evidence="5">
    <location>
        <begin position="17"/>
        <end position="35"/>
    </location>
</feature>
<evidence type="ECO:0000256" key="5">
    <source>
        <dbReference type="SAM" id="Phobius"/>
    </source>
</evidence>
<protein>
    <submittedName>
        <fullName evidence="7">Predicted arabinose efflux permease, MFS family</fullName>
    </submittedName>
</protein>
<dbReference type="PRINTS" id="PR01035">
    <property type="entry name" value="TCRTETA"/>
</dbReference>
<dbReference type="Proteomes" id="UP000181956">
    <property type="component" value="Chromosome I"/>
</dbReference>
<feature type="transmembrane region" description="Helical" evidence="5">
    <location>
        <begin position="55"/>
        <end position="76"/>
    </location>
</feature>
<feature type="transmembrane region" description="Helical" evidence="5">
    <location>
        <begin position="141"/>
        <end position="165"/>
    </location>
</feature>
<dbReference type="GO" id="GO:0022857">
    <property type="term" value="F:transmembrane transporter activity"/>
    <property type="evidence" value="ECO:0007669"/>
    <property type="project" value="InterPro"/>
</dbReference>
<evidence type="ECO:0000256" key="4">
    <source>
        <dbReference type="ARBA" id="ARBA00023136"/>
    </source>
</evidence>
<feature type="transmembrane region" description="Helical" evidence="5">
    <location>
        <begin position="250"/>
        <end position="272"/>
    </location>
</feature>
<keyword evidence="4 5" id="KW-0472">Membrane</keyword>
<feature type="transmembrane region" description="Helical" evidence="5">
    <location>
        <begin position="371"/>
        <end position="391"/>
    </location>
</feature>
<dbReference type="InterPro" id="IPR001958">
    <property type="entry name" value="Tet-R_TetA/multi-R_MdtG-like"/>
</dbReference>
<dbReference type="InterPro" id="IPR053200">
    <property type="entry name" value="YfmO-like"/>
</dbReference>
<dbReference type="InterPro" id="IPR036259">
    <property type="entry name" value="MFS_trans_sf"/>
</dbReference>
<dbReference type="PANTHER" id="PTHR43683">
    <property type="entry name" value="MULTIDRUG EFFLUX PROTEIN YFMO"/>
    <property type="match status" value="1"/>
</dbReference>
<proteinExistence type="predicted"/>
<accession>A0A1H1ZH57</accession>
<keyword evidence="3 5" id="KW-1133">Transmembrane helix</keyword>
<comment type="subcellular location">
    <subcellularLocation>
        <location evidence="1">Cell membrane</location>
        <topology evidence="1">Multi-pass membrane protein</topology>
    </subcellularLocation>
</comment>
<dbReference type="GO" id="GO:0005886">
    <property type="term" value="C:plasma membrane"/>
    <property type="evidence" value="ECO:0007669"/>
    <property type="project" value="UniProtKB-SubCell"/>
</dbReference>
<feature type="transmembrane region" description="Helical" evidence="5">
    <location>
        <begin position="216"/>
        <end position="238"/>
    </location>
</feature>
<feature type="domain" description="Major facilitator superfamily (MFS) profile" evidence="6">
    <location>
        <begin position="17"/>
        <end position="396"/>
    </location>
</feature>
<dbReference type="OrthoDB" id="66811at2"/>
<dbReference type="Gene3D" id="1.20.1250.20">
    <property type="entry name" value="MFS general substrate transporter like domains"/>
    <property type="match status" value="1"/>
</dbReference>
<dbReference type="AlphaFoldDB" id="A0A1H1ZH57"/>
<dbReference type="InterPro" id="IPR011701">
    <property type="entry name" value="MFS"/>
</dbReference>
<feature type="transmembrane region" description="Helical" evidence="5">
    <location>
        <begin position="171"/>
        <end position="189"/>
    </location>
</feature>
<dbReference type="EMBL" id="LT629742">
    <property type="protein sequence ID" value="SDT32897.1"/>
    <property type="molecule type" value="Genomic_DNA"/>
</dbReference>
<evidence type="ECO:0000313" key="7">
    <source>
        <dbReference type="EMBL" id="SDT32897.1"/>
    </source>
</evidence>
<dbReference type="RefSeq" id="WP_083365137.1">
    <property type="nucleotide sequence ID" value="NZ_LT629742.1"/>
</dbReference>
<evidence type="ECO:0000259" key="6">
    <source>
        <dbReference type="PROSITE" id="PS50850"/>
    </source>
</evidence>
<organism evidence="7 8">
    <name type="scientific">Microterricola viridarii</name>
    <dbReference type="NCBI Taxonomy" id="412690"/>
    <lineage>
        <taxon>Bacteria</taxon>
        <taxon>Bacillati</taxon>
        <taxon>Actinomycetota</taxon>
        <taxon>Actinomycetes</taxon>
        <taxon>Micrococcales</taxon>
        <taxon>Microbacteriaceae</taxon>
        <taxon>Microterricola</taxon>
    </lineage>
</organism>
<dbReference type="Pfam" id="PF07690">
    <property type="entry name" value="MFS_1"/>
    <property type="match status" value="1"/>
</dbReference>
<feature type="transmembrane region" description="Helical" evidence="5">
    <location>
        <begin position="284"/>
        <end position="303"/>
    </location>
</feature>
<dbReference type="PANTHER" id="PTHR43683:SF1">
    <property type="entry name" value="MULTIDRUG EFFLUX PROTEIN YFMO"/>
    <property type="match status" value="1"/>
</dbReference>
<gene>
    <name evidence="7" type="ORF">SAMN04489834_3453</name>
</gene>
<keyword evidence="8" id="KW-1185">Reference proteome</keyword>